<accession>A0A516NPK5</accession>
<dbReference type="KEGG" id="nod:FOH10_21140"/>
<evidence type="ECO:0000313" key="2">
    <source>
        <dbReference type="Proteomes" id="UP000317039"/>
    </source>
</evidence>
<dbReference type="RefSeq" id="WP_143982050.1">
    <property type="nucleotide sequence ID" value="NZ_CP041695.1"/>
</dbReference>
<organism evidence="1 2">
    <name type="scientific">Nocardia otitidiscaviarum</name>
    <dbReference type="NCBI Taxonomy" id="1823"/>
    <lineage>
        <taxon>Bacteria</taxon>
        <taxon>Bacillati</taxon>
        <taxon>Actinomycetota</taxon>
        <taxon>Actinomycetes</taxon>
        <taxon>Mycobacteriales</taxon>
        <taxon>Nocardiaceae</taxon>
        <taxon>Nocardia</taxon>
    </lineage>
</organism>
<name>A0A516NPK5_9NOCA</name>
<proteinExistence type="predicted"/>
<reference evidence="1 2" key="1">
    <citation type="submission" date="2019-07" db="EMBL/GenBank/DDBJ databases">
        <title>Complete Genome Sequence and Methylome Analysis of Nocardia otitidis-caviarum NEB252.</title>
        <authorList>
            <person name="Fomenkov A."/>
            <person name="Anton B.P."/>
            <person name="Vincze T."/>
            <person name="Roberts R.J."/>
        </authorList>
    </citation>
    <scope>NUCLEOTIDE SEQUENCE [LARGE SCALE GENOMIC DNA]</scope>
    <source>
        <strain evidence="1 2">NEB252</strain>
    </source>
</reference>
<protein>
    <submittedName>
        <fullName evidence="1">Uncharacterized protein</fullName>
    </submittedName>
</protein>
<sequence>MHPKPATATPLTWPQRWLRLQLRLDRALTRHPRSVGSYPLRHEAVWGWTVRPADGWRSHRWAPPLHHTRSIGAHDKPAARDWSLDAMGID</sequence>
<dbReference type="EMBL" id="CP041695">
    <property type="protein sequence ID" value="QDP80842.1"/>
    <property type="molecule type" value="Genomic_DNA"/>
</dbReference>
<dbReference type="AlphaFoldDB" id="A0A516NPK5"/>
<dbReference type="GeneID" id="80334868"/>
<evidence type="ECO:0000313" key="1">
    <source>
        <dbReference type="EMBL" id="QDP80842.1"/>
    </source>
</evidence>
<dbReference type="Proteomes" id="UP000317039">
    <property type="component" value="Chromosome"/>
</dbReference>
<gene>
    <name evidence="1" type="ORF">FOH10_21140</name>
</gene>